<dbReference type="InterPro" id="IPR001789">
    <property type="entry name" value="Sig_transdc_resp-reg_receiver"/>
</dbReference>
<evidence type="ECO:0000256" key="1">
    <source>
        <dbReference type="ARBA" id="ARBA00022741"/>
    </source>
</evidence>
<evidence type="ECO:0000313" key="9">
    <source>
        <dbReference type="EMBL" id="SDH05012.1"/>
    </source>
</evidence>
<dbReference type="SMART" id="SM00382">
    <property type="entry name" value="AAA"/>
    <property type="match status" value="1"/>
</dbReference>
<feature type="domain" description="Sigma-54 factor interaction" evidence="7">
    <location>
        <begin position="326"/>
        <end position="555"/>
    </location>
</feature>
<keyword evidence="4" id="KW-0238">DNA-binding</keyword>
<protein>
    <submittedName>
        <fullName evidence="9">Regulatory protein, Fis family</fullName>
    </submittedName>
</protein>
<dbReference type="Gene3D" id="3.40.50.2300">
    <property type="match status" value="1"/>
</dbReference>
<dbReference type="OrthoDB" id="9767722at2"/>
<evidence type="ECO:0000256" key="3">
    <source>
        <dbReference type="ARBA" id="ARBA00023015"/>
    </source>
</evidence>
<sequence length="638" mass="72632">MKEQILIVEDQFVEADYLRLLLEQAGYGITGIARSVPQAREMIKDKKPDFVLLDIFLKGKQTGIDLAKLLAADNIPFVYLSANSGEDLLNAAKQTQPYGFLVKPFREKDLLVALEIARYRHAHSIEARYHKETELRKHLKTIIKSAGTWSEKLLRIATALQSYIPFDFLAAGFDNIKDPFFKGMCFLRIGFDEYQMIGLHELSTITGKPTKELIALQSQVPGDEIAAFYDDIAFYHICRQPSLRKLFADTFQLRSHLEMPMRLMDRTPFSFCLYNRRPDAYTAEQLELFERIQFSLIQTIESLLQDEISEEAKLQQRETQKQFNGIVGKSHLLLNVFDHISQVAPSDTSVLILGESGTGKEKIADCIHHLSPRKGKPFVKLNCATLPATLIEAELFGHEKGAFTGAHEKRIGKFERADKGTLFLDEVGEMPVELQVKLLRVLQEKEIERIGGRDTIKVDVRIVAATNKNLEKEVAEGRFRLDLYYRLNVFPIALPALRERKEDIPALAYHFMNHYSHKAGKKISSIAENVLRKMMAYNWPGNIRELEHLIERSVLLTKGTVIEDILLPTVDSKNIIAEGQEAAMKTIVENERDYIISVLRKCNGRIWGEGAAADILNINPSTLKSKMKKLGIKKEYIK</sequence>
<dbReference type="Gene3D" id="3.40.50.300">
    <property type="entry name" value="P-loop containing nucleotide triphosphate hydrolases"/>
    <property type="match status" value="1"/>
</dbReference>
<dbReference type="PROSITE" id="PS50110">
    <property type="entry name" value="RESPONSE_REGULATORY"/>
    <property type="match status" value="1"/>
</dbReference>
<dbReference type="STRING" id="104663.SAMN04488121_108173"/>
<dbReference type="FunFam" id="3.40.50.300:FF:000006">
    <property type="entry name" value="DNA-binding transcriptional regulator NtrC"/>
    <property type="match status" value="1"/>
</dbReference>
<dbReference type="Proteomes" id="UP000199045">
    <property type="component" value="Unassembled WGS sequence"/>
</dbReference>
<keyword evidence="1" id="KW-0547">Nucleotide-binding</keyword>
<dbReference type="GO" id="GO:0005524">
    <property type="term" value="F:ATP binding"/>
    <property type="evidence" value="ECO:0007669"/>
    <property type="project" value="UniProtKB-KW"/>
</dbReference>
<keyword evidence="5" id="KW-0804">Transcription</keyword>
<dbReference type="Pfam" id="PF02954">
    <property type="entry name" value="HTH_8"/>
    <property type="match status" value="1"/>
</dbReference>
<dbReference type="InterPro" id="IPR003593">
    <property type="entry name" value="AAA+_ATPase"/>
</dbReference>
<dbReference type="InterPro" id="IPR002197">
    <property type="entry name" value="HTH_Fis"/>
</dbReference>
<evidence type="ECO:0000256" key="2">
    <source>
        <dbReference type="ARBA" id="ARBA00022840"/>
    </source>
</evidence>
<feature type="modified residue" description="4-aspartylphosphate" evidence="6">
    <location>
        <position position="54"/>
    </location>
</feature>
<dbReference type="AlphaFoldDB" id="A0A1G7Z8C4"/>
<dbReference type="Gene3D" id="1.10.8.60">
    <property type="match status" value="1"/>
</dbReference>
<evidence type="ECO:0000313" key="10">
    <source>
        <dbReference type="Proteomes" id="UP000199045"/>
    </source>
</evidence>
<organism evidence="9 10">
    <name type="scientific">Chitinophaga filiformis</name>
    <name type="common">Myxococcus filiformis</name>
    <name type="synonym">Flexibacter filiformis</name>
    <dbReference type="NCBI Taxonomy" id="104663"/>
    <lineage>
        <taxon>Bacteria</taxon>
        <taxon>Pseudomonadati</taxon>
        <taxon>Bacteroidota</taxon>
        <taxon>Chitinophagia</taxon>
        <taxon>Chitinophagales</taxon>
        <taxon>Chitinophagaceae</taxon>
        <taxon>Chitinophaga</taxon>
    </lineage>
</organism>
<dbReference type="GO" id="GO:0043565">
    <property type="term" value="F:sequence-specific DNA binding"/>
    <property type="evidence" value="ECO:0007669"/>
    <property type="project" value="InterPro"/>
</dbReference>
<dbReference type="PROSITE" id="PS00676">
    <property type="entry name" value="SIGMA54_INTERACT_2"/>
    <property type="match status" value="1"/>
</dbReference>
<dbReference type="EMBL" id="FNBN01000008">
    <property type="protein sequence ID" value="SDH05012.1"/>
    <property type="molecule type" value="Genomic_DNA"/>
</dbReference>
<evidence type="ECO:0000259" key="7">
    <source>
        <dbReference type="PROSITE" id="PS50045"/>
    </source>
</evidence>
<dbReference type="GO" id="GO:0000160">
    <property type="term" value="P:phosphorelay signal transduction system"/>
    <property type="evidence" value="ECO:0007669"/>
    <property type="project" value="InterPro"/>
</dbReference>
<dbReference type="InterPro" id="IPR025943">
    <property type="entry name" value="Sigma_54_int_dom_ATP-bd_2"/>
</dbReference>
<name>A0A1G7Z8C4_CHIFI</name>
<keyword evidence="3" id="KW-0805">Transcription regulation</keyword>
<dbReference type="Pfam" id="PF25601">
    <property type="entry name" value="AAA_lid_14"/>
    <property type="match status" value="1"/>
</dbReference>
<keyword evidence="2" id="KW-0067">ATP-binding</keyword>
<dbReference type="PANTHER" id="PTHR32071">
    <property type="entry name" value="TRANSCRIPTIONAL REGULATORY PROTEIN"/>
    <property type="match status" value="1"/>
</dbReference>
<gene>
    <name evidence="9" type="ORF">SAMN04488121_108173</name>
</gene>
<dbReference type="InterPro" id="IPR025662">
    <property type="entry name" value="Sigma_54_int_dom_ATP-bd_1"/>
</dbReference>
<feature type="domain" description="Response regulatory" evidence="8">
    <location>
        <begin position="4"/>
        <end position="118"/>
    </location>
</feature>
<dbReference type="InterPro" id="IPR058031">
    <property type="entry name" value="AAA_lid_NorR"/>
</dbReference>
<dbReference type="GO" id="GO:0006355">
    <property type="term" value="P:regulation of DNA-templated transcription"/>
    <property type="evidence" value="ECO:0007669"/>
    <property type="project" value="InterPro"/>
</dbReference>
<dbReference type="PROSITE" id="PS00688">
    <property type="entry name" value="SIGMA54_INTERACT_3"/>
    <property type="match status" value="1"/>
</dbReference>
<dbReference type="Pfam" id="PF00158">
    <property type="entry name" value="Sigma54_activat"/>
    <property type="match status" value="1"/>
</dbReference>
<dbReference type="SUPFAM" id="SSF52172">
    <property type="entry name" value="CheY-like"/>
    <property type="match status" value="1"/>
</dbReference>
<dbReference type="Gene3D" id="1.10.10.60">
    <property type="entry name" value="Homeodomain-like"/>
    <property type="match status" value="1"/>
</dbReference>
<proteinExistence type="predicted"/>
<dbReference type="PANTHER" id="PTHR32071:SF123">
    <property type="entry name" value="DNA-BINDING TRANSCRIPTIONAL ACTIVATOR HYFR-RELATED"/>
    <property type="match status" value="1"/>
</dbReference>
<dbReference type="CDD" id="cd00009">
    <property type="entry name" value="AAA"/>
    <property type="match status" value="1"/>
</dbReference>
<evidence type="ECO:0000256" key="5">
    <source>
        <dbReference type="ARBA" id="ARBA00023163"/>
    </source>
</evidence>
<dbReference type="PROSITE" id="PS00675">
    <property type="entry name" value="SIGMA54_INTERACT_1"/>
    <property type="match status" value="1"/>
</dbReference>
<dbReference type="SUPFAM" id="SSF46689">
    <property type="entry name" value="Homeodomain-like"/>
    <property type="match status" value="1"/>
</dbReference>
<dbReference type="PROSITE" id="PS50045">
    <property type="entry name" value="SIGMA54_INTERACT_4"/>
    <property type="match status" value="1"/>
</dbReference>
<dbReference type="InterPro" id="IPR011006">
    <property type="entry name" value="CheY-like_superfamily"/>
</dbReference>
<evidence type="ECO:0000256" key="6">
    <source>
        <dbReference type="PROSITE-ProRule" id="PRU00169"/>
    </source>
</evidence>
<dbReference type="SMART" id="SM00448">
    <property type="entry name" value="REC"/>
    <property type="match status" value="1"/>
</dbReference>
<dbReference type="RefSeq" id="WP_089836418.1">
    <property type="nucleotide sequence ID" value="NZ_FNBN01000008.1"/>
</dbReference>
<dbReference type="InterPro" id="IPR009057">
    <property type="entry name" value="Homeodomain-like_sf"/>
</dbReference>
<dbReference type="Pfam" id="PF00072">
    <property type="entry name" value="Response_reg"/>
    <property type="match status" value="1"/>
</dbReference>
<accession>A0A1G7Z8C4</accession>
<keyword evidence="6" id="KW-0597">Phosphoprotein</keyword>
<evidence type="ECO:0000256" key="4">
    <source>
        <dbReference type="ARBA" id="ARBA00023125"/>
    </source>
</evidence>
<dbReference type="InterPro" id="IPR027417">
    <property type="entry name" value="P-loop_NTPase"/>
</dbReference>
<dbReference type="SUPFAM" id="SSF52540">
    <property type="entry name" value="P-loop containing nucleoside triphosphate hydrolases"/>
    <property type="match status" value="1"/>
</dbReference>
<dbReference type="InterPro" id="IPR025944">
    <property type="entry name" value="Sigma_54_int_dom_CS"/>
</dbReference>
<reference evidence="9 10" key="1">
    <citation type="submission" date="2016-10" db="EMBL/GenBank/DDBJ databases">
        <authorList>
            <person name="de Groot N.N."/>
        </authorList>
    </citation>
    <scope>NUCLEOTIDE SEQUENCE [LARGE SCALE GENOMIC DNA]</scope>
    <source>
        <strain evidence="9 10">DSM 527</strain>
    </source>
</reference>
<evidence type="ECO:0000259" key="8">
    <source>
        <dbReference type="PROSITE" id="PS50110"/>
    </source>
</evidence>
<dbReference type="InterPro" id="IPR002078">
    <property type="entry name" value="Sigma_54_int"/>
</dbReference>
<dbReference type="CDD" id="cd17534">
    <property type="entry name" value="REC_DC-like"/>
    <property type="match status" value="1"/>
</dbReference>